<reference evidence="1" key="1">
    <citation type="submission" date="2020-04" db="EMBL/GenBank/DDBJ databases">
        <authorList>
            <person name="Chiriac C."/>
            <person name="Salcher M."/>
            <person name="Ghai R."/>
            <person name="Kavagutti S V."/>
        </authorList>
    </citation>
    <scope>NUCLEOTIDE SEQUENCE</scope>
</reference>
<evidence type="ECO:0000313" key="2">
    <source>
        <dbReference type="EMBL" id="CAB5219657.1"/>
    </source>
</evidence>
<dbReference type="EMBL" id="LR798275">
    <property type="protein sequence ID" value="CAB5219657.1"/>
    <property type="molecule type" value="Genomic_DNA"/>
</dbReference>
<gene>
    <name evidence="1" type="ORF">UFOVP113_118</name>
    <name evidence="2" type="ORF">UFOVP225_105</name>
</gene>
<evidence type="ECO:0000313" key="1">
    <source>
        <dbReference type="EMBL" id="CAB4128923.1"/>
    </source>
</evidence>
<dbReference type="InterPro" id="IPR012337">
    <property type="entry name" value="RNaseH-like_sf"/>
</dbReference>
<name>A0A6J5L678_9CAUD</name>
<accession>A0A6J5L678</accession>
<dbReference type="InterPro" id="IPR036397">
    <property type="entry name" value="RNaseH_sf"/>
</dbReference>
<proteinExistence type="predicted"/>
<dbReference type="GO" id="GO:0003676">
    <property type="term" value="F:nucleic acid binding"/>
    <property type="evidence" value="ECO:0007669"/>
    <property type="project" value="InterPro"/>
</dbReference>
<protein>
    <submittedName>
        <fullName evidence="1">Uncharacterized protein</fullName>
    </submittedName>
</protein>
<dbReference type="SUPFAM" id="SSF53098">
    <property type="entry name" value="Ribonuclease H-like"/>
    <property type="match status" value="1"/>
</dbReference>
<sequence length="202" mass="22353">MVNTNPLSRKGIKWFGKPFSGIGKSLVIGIDQSYSGFGITFMDPKSDNYLTVVFKGEGTGVDRLLDIREVLLALIKTHAAYAIDIKVAMEGYAFGSQMANMAGELGGMVKVVLHDQFKRSNMHGMYPYIIPPTVLKKYVTGKGTGVQKNQILLSVYKKWGVEFTNDNAADSYALAHLAAGKCDLAYEKEIYHNIQDPKYREA</sequence>
<dbReference type="Gene3D" id="3.30.420.10">
    <property type="entry name" value="Ribonuclease H-like superfamily/Ribonuclease H"/>
    <property type="match status" value="1"/>
</dbReference>
<organism evidence="1">
    <name type="scientific">uncultured Caudovirales phage</name>
    <dbReference type="NCBI Taxonomy" id="2100421"/>
    <lineage>
        <taxon>Viruses</taxon>
        <taxon>Duplodnaviria</taxon>
        <taxon>Heunggongvirae</taxon>
        <taxon>Uroviricota</taxon>
        <taxon>Caudoviricetes</taxon>
        <taxon>Peduoviridae</taxon>
        <taxon>Maltschvirus</taxon>
        <taxon>Maltschvirus maltsch</taxon>
    </lineage>
</organism>
<dbReference type="EMBL" id="LR796231">
    <property type="protein sequence ID" value="CAB4128923.1"/>
    <property type="molecule type" value="Genomic_DNA"/>
</dbReference>